<proteinExistence type="predicted"/>
<dbReference type="AlphaFoldDB" id="A0A1B6KWI5"/>
<organism evidence="1">
    <name type="scientific">Graphocephala atropunctata</name>
    <dbReference type="NCBI Taxonomy" id="36148"/>
    <lineage>
        <taxon>Eukaryota</taxon>
        <taxon>Metazoa</taxon>
        <taxon>Ecdysozoa</taxon>
        <taxon>Arthropoda</taxon>
        <taxon>Hexapoda</taxon>
        <taxon>Insecta</taxon>
        <taxon>Pterygota</taxon>
        <taxon>Neoptera</taxon>
        <taxon>Paraneoptera</taxon>
        <taxon>Hemiptera</taxon>
        <taxon>Auchenorrhyncha</taxon>
        <taxon>Membracoidea</taxon>
        <taxon>Cicadellidae</taxon>
        <taxon>Cicadellinae</taxon>
        <taxon>Cicadellini</taxon>
        <taxon>Graphocephala</taxon>
    </lineage>
</organism>
<gene>
    <name evidence="1" type="ORF">g.4542</name>
</gene>
<dbReference type="EMBL" id="GEBQ01024192">
    <property type="protein sequence ID" value="JAT15785.1"/>
    <property type="molecule type" value="Transcribed_RNA"/>
</dbReference>
<feature type="non-terminal residue" evidence="1">
    <location>
        <position position="441"/>
    </location>
</feature>
<sequence length="441" mass="48975">ESKMTTVKVDTMRIIPYLELIDATQMSVTEESELTSLQCIQKDTGSQNDSVTGIDLIGVLKRTDIIELESFEVIETLDSEPQAFEAGITYPENHDISTIYSTSNQNSTEPQTTTNNVDLLQKISKVEIYDNTQESVAEESELTSLQCVQQDILSQHDNVTEIYKPNVSINESSEVIDKCDSELQAVKADVTDPENQVISFLGPISIPDYAEHQMTTETGNIQRVIPQLEVFDKTQVSVPEETDFTSLKCIQLDTGFQKDNVTRIHITDVLKKTDMKELESSNAIDKCGNEPQAVEAGITDPEKQNISFLNLTLIQDSSKSQMSTKTADSMRIIPHLELIDAIQVSVAEESELTVLQFIDMKQDTGSQNDIVTEIDITGVLKSTDLKELESSDAIDKCDSELQAVEAGITEPKNQDISFLDLTLISDYAESQMSTENVDSMQ</sequence>
<accession>A0A1B6KWI5</accession>
<name>A0A1B6KWI5_9HEMI</name>
<evidence type="ECO:0000313" key="1">
    <source>
        <dbReference type="EMBL" id="JAT15785.1"/>
    </source>
</evidence>
<reference evidence="1" key="1">
    <citation type="submission" date="2015-11" db="EMBL/GenBank/DDBJ databases">
        <title>De novo transcriptome assembly of four potential Pierce s Disease insect vectors from Arizona vineyards.</title>
        <authorList>
            <person name="Tassone E.E."/>
        </authorList>
    </citation>
    <scope>NUCLEOTIDE SEQUENCE</scope>
</reference>
<protein>
    <submittedName>
        <fullName evidence="1">Uncharacterized protein</fullName>
    </submittedName>
</protein>
<feature type="non-terminal residue" evidence="1">
    <location>
        <position position="1"/>
    </location>
</feature>